<evidence type="ECO:0000313" key="2">
    <source>
        <dbReference type="Proteomes" id="UP001732700"/>
    </source>
</evidence>
<accession>A0ACD5X542</accession>
<organism evidence="1 2">
    <name type="scientific">Avena sativa</name>
    <name type="common">Oat</name>
    <dbReference type="NCBI Taxonomy" id="4498"/>
    <lineage>
        <taxon>Eukaryota</taxon>
        <taxon>Viridiplantae</taxon>
        <taxon>Streptophyta</taxon>
        <taxon>Embryophyta</taxon>
        <taxon>Tracheophyta</taxon>
        <taxon>Spermatophyta</taxon>
        <taxon>Magnoliopsida</taxon>
        <taxon>Liliopsida</taxon>
        <taxon>Poales</taxon>
        <taxon>Poaceae</taxon>
        <taxon>BOP clade</taxon>
        <taxon>Pooideae</taxon>
        <taxon>Poodae</taxon>
        <taxon>Poeae</taxon>
        <taxon>Poeae Chloroplast Group 1 (Aveneae type)</taxon>
        <taxon>Aveninae</taxon>
        <taxon>Avena</taxon>
    </lineage>
</organism>
<name>A0ACD5X542_AVESA</name>
<reference evidence="1" key="2">
    <citation type="submission" date="2025-09" db="UniProtKB">
        <authorList>
            <consortium name="EnsemblPlants"/>
        </authorList>
    </citation>
    <scope>IDENTIFICATION</scope>
</reference>
<protein>
    <submittedName>
        <fullName evidence="1">Uncharacterized protein</fullName>
    </submittedName>
</protein>
<keyword evidence="2" id="KW-1185">Reference proteome</keyword>
<dbReference type="EnsemblPlants" id="AVESA.00010b.r2.4DG0754660.1">
    <property type="protein sequence ID" value="AVESA.00010b.r2.4DG0754660.1.CDS"/>
    <property type="gene ID" value="AVESA.00010b.r2.4DG0754660"/>
</dbReference>
<dbReference type="Proteomes" id="UP001732700">
    <property type="component" value="Chromosome 4D"/>
</dbReference>
<sequence length="335" mass="37936">MVSLKKTATGRVETSNSCLAHKAWLNIWDTDVPNKVRIHFWRLAKNGLAVGEELQRRNIKKGVICCACARLETVLHRFWKCPHSVFAWKKMMELTGATFSSPPDEFINHRDFQGWLMDWFSNLKTDERALACTLLYQLWLARNDSRDGRIIEDPRSIARRAVALVEEWDEVHSKPALVKSQVKEQWSLPADMWLKFNTDGAFLVSEGCGGGGVVVRDHTGRFVAGACHFFPTAIDPEGAEVLACKRALQLAKEMDCDKFILETDSANVAAKLKDEAKDLSSLGPIFEEVKTMIRDFLSCEVRAVRRTCNFVAHKLAREGCKNKICKTWFSEAPIC</sequence>
<reference evidence="1" key="1">
    <citation type="submission" date="2021-05" db="EMBL/GenBank/DDBJ databases">
        <authorList>
            <person name="Scholz U."/>
            <person name="Mascher M."/>
            <person name="Fiebig A."/>
        </authorList>
    </citation>
    <scope>NUCLEOTIDE SEQUENCE [LARGE SCALE GENOMIC DNA]</scope>
</reference>
<proteinExistence type="predicted"/>
<evidence type="ECO:0000313" key="1">
    <source>
        <dbReference type="EnsemblPlants" id="AVESA.00010b.r2.4DG0754660.1.CDS"/>
    </source>
</evidence>